<comment type="caution">
    <text evidence="1">The sequence shown here is derived from an EMBL/GenBank/DDBJ whole genome shotgun (WGS) entry which is preliminary data.</text>
</comment>
<dbReference type="InterPro" id="IPR003749">
    <property type="entry name" value="ThiS/MoaD-like"/>
</dbReference>
<proteinExistence type="predicted"/>
<organism evidence="1 2">
    <name type="scientific">Desulfococcus multivorans DSM 2059</name>
    <dbReference type="NCBI Taxonomy" id="1121405"/>
    <lineage>
        <taxon>Bacteria</taxon>
        <taxon>Pseudomonadati</taxon>
        <taxon>Thermodesulfobacteriota</taxon>
        <taxon>Desulfobacteria</taxon>
        <taxon>Desulfobacterales</taxon>
        <taxon>Desulfococcaceae</taxon>
        <taxon>Desulfococcus</taxon>
    </lineage>
</organism>
<name>S7TLT7_DESML</name>
<keyword evidence="2" id="KW-1185">Reference proteome</keyword>
<accession>S7TLT7</accession>
<reference evidence="1 2" key="1">
    <citation type="journal article" date="2013" name="Genome Announc.">
        <title>Draft genome sequences for three mercury-methylating, sulfate-reducing bacteria.</title>
        <authorList>
            <person name="Brown S.D."/>
            <person name="Hurt R.A.Jr."/>
            <person name="Gilmour C.C."/>
            <person name="Elias D.A."/>
        </authorList>
    </citation>
    <scope>NUCLEOTIDE SEQUENCE [LARGE SCALE GENOMIC DNA]</scope>
    <source>
        <strain evidence="1 2">DSM 2059</strain>
    </source>
</reference>
<dbReference type="STRING" id="897.B2D07_14370"/>
<evidence type="ECO:0000313" key="2">
    <source>
        <dbReference type="Proteomes" id="UP000014977"/>
    </source>
</evidence>
<dbReference type="Gene3D" id="3.10.20.30">
    <property type="match status" value="1"/>
</dbReference>
<dbReference type="eggNOG" id="COG1977">
    <property type="taxonomic scope" value="Bacteria"/>
</dbReference>
<dbReference type="AlphaFoldDB" id="S7TLT7"/>
<dbReference type="SUPFAM" id="SSF54285">
    <property type="entry name" value="MoaD/ThiS"/>
    <property type="match status" value="1"/>
</dbReference>
<dbReference type="Proteomes" id="UP000014977">
    <property type="component" value="Unassembled WGS sequence"/>
</dbReference>
<dbReference type="EMBL" id="ATHJ01000096">
    <property type="protein sequence ID" value="EPR37866.1"/>
    <property type="molecule type" value="Genomic_DNA"/>
</dbReference>
<dbReference type="InterPro" id="IPR016155">
    <property type="entry name" value="Mopterin_synth/thiamin_S_b"/>
</dbReference>
<sequence>MTDTISLRLFATLSKRMPEDADRYPITQGTTVRDIVERLKIKEDEARLIFVNNRKALLTSVLDDGDRLGIFPPVGGG</sequence>
<gene>
    <name evidence="1" type="ORF">dsmv_2906</name>
</gene>
<protein>
    <submittedName>
        <fullName evidence="1">Thiamine S protein</fullName>
    </submittedName>
</protein>
<dbReference type="RefSeq" id="WP_020877973.1">
    <property type="nucleotide sequence ID" value="NZ_ATHJ01000096.1"/>
</dbReference>
<dbReference type="InterPro" id="IPR012675">
    <property type="entry name" value="Beta-grasp_dom_sf"/>
</dbReference>
<dbReference type="Pfam" id="PF02597">
    <property type="entry name" value="ThiS"/>
    <property type="match status" value="1"/>
</dbReference>
<dbReference type="OrthoDB" id="9801945at2"/>
<evidence type="ECO:0000313" key="1">
    <source>
        <dbReference type="EMBL" id="EPR37866.1"/>
    </source>
</evidence>